<dbReference type="InterPro" id="IPR036928">
    <property type="entry name" value="AS_sf"/>
</dbReference>
<proteinExistence type="predicted"/>
<dbReference type="PANTHER" id="PTHR42678:SF34">
    <property type="entry name" value="OS04G0183300 PROTEIN"/>
    <property type="match status" value="1"/>
</dbReference>
<organism evidence="3 4">
    <name type="scientific">Aspergillus udagawae</name>
    <dbReference type="NCBI Taxonomy" id="91492"/>
    <lineage>
        <taxon>Eukaryota</taxon>
        <taxon>Fungi</taxon>
        <taxon>Dikarya</taxon>
        <taxon>Ascomycota</taxon>
        <taxon>Pezizomycotina</taxon>
        <taxon>Eurotiomycetes</taxon>
        <taxon>Eurotiomycetidae</taxon>
        <taxon>Eurotiales</taxon>
        <taxon>Aspergillaceae</taxon>
        <taxon>Aspergillus</taxon>
        <taxon>Aspergillus subgen. Fumigati</taxon>
    </lineage>
</organism>
<evidence type="ECO:0000313" key="3">
    <source>
        <dbReference type="EMBL" id="GFF25690.1"/>
    </source>
</evidence>
<evidence type="ECO:0000313" key="4">
    <source>
        <dbReference type="Proteomes" id="UP000465221"/>
    </source>
</evidence>
<evidence type="ECO:0000259" key="2">
    <source>
        <dbReference type="Pfam" id="PF01425"/>
    </source>
</evidence>
<protein>
    <submittedName>
        <fullName evidence="3">Putative amidase C869.01</fullName>
    </submittedName>
</protein>
<keyword evidence="1" id="KW-0812">Transmembrane</keyword>
<dbReference type="AlphaFoldDB" id="A0A8H3N6A7"/>
<sequence length="585" mass="62424">MISTGYLNKLKRGICLVTTALIIAAFGVVLAYFSTTMFHWNKWSLAPFLYIATTASSSRSSPDGTTSCQCVFPSLIEATAAELQEGLAKGCFSSVDLVNAYVARIHEVNSTLHMVLEVNPDAWDIARQLDLERKSGLVRGPLHGLPILLKGSIGTEDKTETAAGSYALVGAKVAADSTVAKKLRQAGAIILGKTSMSEWANFRSLNGSSGWSAQGGQTYAAYYPKQDPSGSSSGSGVAADLGLALAALGTETSGSILCPSENNNIVGIKPTVGLTSRYMVIPISERQDTIGPMARTVKDAAMILQAIAGPDTNDNYTLASPFGNRLPNYVAACKLSGLKGKRIGIPRNVINTLGASSAPIVSAFEAAVSVISEAGATIVEDANFTGYDEYLKSSIPQTVVAADFISNIASYLSKLKTNPNNLHNLEEIRRFIQNSPLEDYPSRDTGIWDLALDRGLNNTSPEFWQLHLQSLYYGEEGGLTGALSRNKLDAVILPTVLADDIPAIIGSPVITVPLGSFPEGTPIEYNPRGNLVEKAPGIPFGISFLGPKWSEESLIGMAYAFEQRTLARKKLQRYIEPKSDLSSVL</sequence>
<keyword evidence="1" id="KW-0472">Membrane</keyword>
<dbReference type="FunFam" id="3.90.1300.10:FF:000011">
    <property type="entry name" value="Putative amidase"/>
    <property type="match status" value="1"/>
</dbReference>
<name>A0A8H3N6A7_9EURO</name>
<dbReference type="EMBL" id="BLKC01000007">
    <property type="protein sequence ID" value="GFF25690.1"/>
    <property type="molecule type" value="Genomic_DNA"/>
</dbReference>
<comment type="caution">
    <text evidence="3">The sequence shown here is derived from an EMBL/GenBank/DDBJ whole genome shotgun (WGS) entry which is preliminary data.</text>
</comment>
<feature type="domain" description="Amidase" evidence="2">
    <location>
        <begin position="96"/>
        <end position="554"/>
    </location>
</feature>
<gene>
    <name evidence="3" type="ORF">IFM46972_01505</name>
</gene>
<reference evidence="3 4" key="1">
    <citation type="submission" date="2020-01" db="EMBL/GenBank/DDBJ databases">
        <title>Draft genome sequence of Aspergillus udagawae IFM 46972.</title>
        <authorList>
            <person name="Takahashi H."/>
            <person name="Yaguchi T."/>
        </authorList>
    </citation>
    <scope>NUCLEOTIDE SEQUENCE [LARGE SCALE GENOMIC DNA]</scope>
    <source>
        <strain evidence="3 4">IFM 46972</strain>
    </source>
</reference>
<dbReference type="Pfam" id="PF01425">
    <property type="entry name" value="Amidase"/>
    <property type="match status" value="1"/>
</dbReference>
<accession>A0A8H3N6A7</accession>
<evidence type="ECO:0000256" key="1">
    <source>
        <dbReference type="SAM" id="Phobius"/>
    </source>
</evidence>
<keyword evidence="1" id="KW-1133">Transmembrane helix</keyword>
<dbReference type="Proteomes" id="UP000465221">
    <property type="component" value="Unassembled WGS sequence"/>
</dbReference>
<dbReference type="Gene3D" id="3.90.1300.10">
    <property type="entry name" value="Amidase signature (AS) domain"/>
    <property type="match status" value="1"/>
</dbReference>
<dbReference type="InterPro" id="IPR023631">
    <property type="entry name" value="Amidase_dom"/>
</dbReference>
<dbReference type="SUPFAM" id="SSF75304">
    <property type="entry name" value="Amidase signature (AS) enzymes"/>
    <property type="match status" value="1"/>
</dbReference>
<feature type="transmembrane region" description="Helical" evidence="1">
    <location>
        <begin position="12"/>
        <end position="33"/>
    </location>
</feature>
<dbReference type="PANTHER" id="PTHR42678">
    <property type="entry name" value="AMIDASE"/>
    <property type="match status" value="1"/>
</dbReference>